<comment type="caution">
    <text evidence="1">The sequence shown here is derived from an EMBL/GenBank/DDBJ whole genome shotgun (WGS) entry which is preliminary data.</text>
</comment>
<gene>
    <name evidence="1" type="ORF">MCHLDSM_01098</name>
</gene>
<accession>A0A0J6WGV2</accession>
<name>A0A0J6WGV2_9MYCO</name>
<evidence type="ECO:0000313" key="2">
    <source>
        <dbReference type="Proteomes" id="UP000036513"/>
    </source>
</evidence>
<evidence type="ECO:0000313" key="1">
    <source>
        <dbReference type="EMBL" id="KMO82475.1"/>
    </source>
</evidence>
<dbReference type="AlphaFoldDB" id="A0A0J6WGV2"/>
<reference evidence="1 2" key="1">
    <citation type="journal article" date="2015" name="Genome Biol. Evol.">
        <title>Characterization of Three Mycobacterium spp. with Potential Use in Bioremediation by Genome Sequencing and Comparative Genomics.</title>
        <authorList>
            <person name="Das S."/>
            <person name="Pettersson B.M."/>
            <person name="Behra P.R."/>
            <person name="Ramesh M."/>
            <person name="Dasgupta S."/>
            <person name="Bhattacharya A."/>
            <person name="Kirsebom L.A."/>
        </authorList>
    </citation>
    <scope>NUCLEOTIDE SEQUENCE [LARGE SCALE GENOMIC DNA]</scope>
    <source>
        <strain evidence="1 2">DSM 43826</strain>
    </source>
</reference>
<sequence>MGMWDGQLAVGVEADGLRWMFGPFHGMPDAMGFVSAHVWDTDRYRHHYAALIDPAEAADRLNRPVGEPDVDPGLFGVPPRDRREPLEVALREAIARRHGAVGEGPYGDGLFAHLDIHRPWRVSTKPQECWEGDCGHDRDPDGGCAAVPRLALWCRGCTPLYIGGGEFDGTTYSECQVDWPCSPVLAMCASFEVPLTGKALPTQR</sequence>
<proteinExistence type="predicted"/>
<keyword evidence="2" id="KW-1185">Reference proteome</keyword>
<organism evidence="1 2">
    <name type="scientific">Mycolicibacterium chlorophenolicum</name>
    <dbReference type="NCBI Taxonomy" id="37916"/>
    <lineage>
        <taxon>Bacteria</taxon>
        <taxon>Bacillati</taxon>
        <taxon>Actinomycetota</taxon>
        <taxon>Actinomycetes</taxon>
        <taxon>Mycobacteriales</taxon>
        <taxon>Mycobacteriaceae</taxon>
        <taxon>Mycolicibacterium</taxon>
    </lineage>
</organism>
<protein>
    <submittedName>
        <fullName evidence="1">Uncharacterized protein</fullName>
    </submittedName>
</protein>
<dbReference type="Proteomes" id="UP000036513">
    <property type="component" value="Unassembled WGS sequence"/>
</dbReference>
<dbReference type="STRING" id="37916.MCHLDSM_01098"/>
<dbReference type="EMBL" id="JYNL01000009">
    <property type="protein sequence ID" value="KMO82475.1"/>
    <property type="molecule type" value="Genomic_DNA"/>
</dbReference>
<dbReference type="PATRIC" id="fig|37916.4.peg.977"/>
<dbReference type="RefSeq" id="WP_048469079.1">
    <property type="nucleotide sequence ID" value="NZ_JYNL01000009.1"/>
</dbReference>